<name>A0A927AZM2_9BACT</name>
<gene>
    <name evidence="2" type="ORF">IC230_07835</name>
</gene>
<dbReference type="InterPro" id="IPR050266">
    <property type="entry name" value="AB_hydrolase_sf"/>
</dbReference>
<accession>A0A927AZM2</accession>
<sequence>MQTNRTVLILIHGHGVDASIWDGIYADLASYATVLKPDFSRLTSHITVEAYAEELYAQLQSAQVEKVVLVGHSMGGYIALAFADQHPEMVKGLVLFHSTATADDESRREIRRQAIEGLKNEGTIPFIQKQMPKMVASSYPPEKTRALIDRFLGLSADALIAGMTAMANRPDRTNVLRNARFPVLLILGRDDQVIPFEKTAKLADLSPMISVAPIEQAGHLGMVEQPEASVNVLKSFINQL</sequence>
<dbReference type="RefSeq" id="WP_191038413.1">
    <property type="nucleotide sequence ID" value="NZ_JACXAA010000002.1"/>
</dbReference>
<dbReference type="InterPro" id="IPR000073">
    <property type="entry name" value="AB_hydrolase_1"/>
</dbReference>
<organism evidence="2 3">
    <name type="scientific">Spirosoma validum</name>
    <dbReference type="NCBI Taxonomy" id="2771355"/>
    <lineage>
        <taxon>Bacteria</taxon>
        <taxon>Pseudomonadati</taxon>
        <taxon>Bacteroidota</taxon>
        <taxon>Cytophagia</taxon>
        <taxon>Cytophagales</taxon>
        <taxon>Cytophagaceae</taxon>
        <taxon>Spirosoma</taxon>
    </lineage>
</organism>
<dbReference type="InterPro" id="IPR029058">
    <property type="entry name" value="AB_hydrolase_fold"/>
</dbReference>
<feature type="domain" description="AB hydrolase-1" evidence="1">
    <location>
        <begin position="8"/>
        <end position="228"/>
    </location>
</feature>
<dbReference type="PANTHER" id="PTHR43798">
    <property type="entry name" value="MONOACYLGLYCEROL LIPASE"/>
    <property type="match status" value="1"/>
</dbReference>
<keyword evidence="3" id="KW-1185">Reference proteome</keyword>
<dbReference type="GO" id="GO:0016787">
    <property type="term" value="F:hydrolase activity"/>
    <property type="evidence" value="ECO:0007669"/>
    <property type="project" value="UniProtKB-KW"/>
</dbReference>
<comment type="caution">
    <text evidence="2">The sequence shown here is derived from an EMBL/GenBank/DDBJ whole genome shotgun (WGS) entry which is preliminary data.</text>
</comment>
<reference evidence="2" key="1">
    <citation type="submission" date="2020-09" db="EMBL/GenBank/DDBJ databases">
        <authorList>
            <person name="Kim M.K."/>
        </authorList>
    </citation>
    <scope>NUCLEOTIDE SEQUENCE</scope>
    <source>
        <strain evidence="2">BT704</strain>
    </source>
</reference>
<evidence type="ECO:0000259" key="1">
    <source>
        <dbReference type="Pfam" id="PF12697"/>
    </source>
</evidence>
<dbReference type="Gene3D" id="3.40.50.1820">
    <property type="entry name" value="alpha/beta hydrolase"/>
    <property type="match status" value="1"/>
</dbReference>
<protein>
    <submittedName>
        <fullName evidence="2">Alpha/beta hydrolase</fullName>
    </submittedName>
</protein>
<proteinExistence type="predicted"/>
<dbReference type="PRINTS" id="PR00111">
    <property type="entry name" value="ABHYDROLASE"/>
</dbReference>
<dbReference type="SUPFAM" id="SSF53474">
    <property type="entry name" value="alpha/beta-Hydrolases"/>
    <property type="match status" value="1"/>
</dbReference>
<dbReference type="AlphaFoldDB" id="A0A927AZM2"/>
<dbReference type="Pfam" id="PF12697">
    <property type="entry name" value="Abhydrolase_6"/>
    <property type="match status" value="1"/>
</dbReference>
<dbReference type="EMBL" id="JACXAA010000002">
    <property type="protein sequence ID" value="MBD2752794.1"/>
    <property type="molecule type" value="Genomic_DNA"/>
</dbReference>
<evidence type="ECO:0000313" key="2">
    <source>
        <dbReference type="EMBL" id="MBD2752794.1"/>
    </source>
</evidence>
<dbReference type="Proteomes" id="UP000653797">
    <property type="component" value="Unassembled WGS sequence"/>
</dbReference>
<keyword evidence="2" id="KW-0378">Hydrolase</keyword>
<evidence type="ECO:0000313" key="3">
    <source>
        <dbReference type="Proteomes" id="UP000653797"/>
    </source>
</evidence>